<dbReference type="Gene3D" id="3.60.21.10">
    <property type="match status" value="1"/>
</dbReference>
<keyword evidence="5" id="KW-1185">Reference proteome</keyword>
<evidence type="ECO:0000256" key="2">
    <source>
        <dbReference type="SAM" id="Phobius"/>
    </source>
</evidence>
<feature type="region of interest" description="Disordered" evidence="1">
    <location>
        <begin position="533"/>
        <end position="555"/>
    </location>
</feature>
<protein>
    <submittedName>
        <fullName evidence="4">Icc-related predicted phosphoesterase</fullName>
    </submittedName>
</protein>
<dbReference type="Proteomes" id="UP000280501">
    <property type="component" value="Unassembled WGS sequence"/>
</dbReference>
<keyword evidence="2" id="KW-1133">Transmembrane helix</keyword>
<evidence type="ECO:0000313" key="4">
    <source>
        <dbReference type="EMBL" id="RPF20558.1"/>
    </source>
</evidence>
<evidence type="ECO:0000259" key="3">
    <source>
        <dbReference type="Pfam" id="PF00149"/>
    </source>
</evidence>
<name>A0A3N4Z3K7_9MICO</name>
<dbReference type="EMBL" id="RKQZ01000001">
    <property type="protein sequence ID" value="RPF20558.1"/>
    <property type="molecule type" value="Genomic_DNA"/>
</dbReference>
<dbReference type="InterPro" id="IPR029052">
    <property type="entry name" value="Metallo-depent_PP-like"/>
</dbReference>
<reference evidence="4 5" key="1">
    <citation type="submission" date="2018-11" db="EMBL/GenBank/DDBJ databases">
        <title>Sequencing the genomes of 1000 actinobacteria strains.</title>
        <authorList>
            <person name="Klenk H.-P."/>
        </authorList>
    </citation>
    <scope>NUCLEOTIDE SEQUENCE [LARGE SCALE GENOMIC DNA]</scope>
    <source>
        <strain evidence="4 5">DSM 15700</strain>
    </source>
</reference>
<evidence type="ECO:0000313" key="5">
    <source>
        <dbReference type="Proteomes" id="UP000280501"/>
    </source>
</evidence>
<proteinExistence type="predicted"/>
<dbReference type="PROSITE" id="PS51257">
    <property type="entry name" value="PROKAR_LIPOPROTEIN"/>
    <property type="match status" value="1"/>
</dbReference>
<accession>A0A3N4Z3K7</accession>
<evidence type="ECO:0000256" key="1">
    <source>
        <dbReference type="SAM" id="MobiDB-lite"/>
    </source>
</evidence>
<dbReference type="GO" id="GO:0016787">
    <property type="term" value="F:hydrolase activity"/>
    <property type="evidence" value="ECO:0007669"/>
    <property type="project" value="InterPro"/>
</dbReference>
<dbReference type="OrthoDB" id="5241348at2"/>
<dbReference type="InterPro" id="IPR004843">
    <property type="entry name" value="Calcineurin-like_PHP"/>
</dbReference>
<feature type="transmembrane region" description="Helical" evidence="2">
    <location>
        <begin position="128"/>
        <end position="150"/>
    </location>
</feature>
<feature type="transmembrane region" description="Helical" evidence="2">
    <location>
        <begin position="162"/>
        <end position="181"/>
    </location>
</feature>
<dbReference type="SUPFAM" id="SSF56300">
    <property type="entry name" value="Metallo-dependent phosphatases"/>
    <property type="match status" value="1"/>
</dbReference>
<comment type="caution">
    <text evidence="4">The sequence shown here is derived from an EMBL/GenBank/DDBJ whole genome shotgun (WGS) entry which is preliminary data.</text>
</comment>
<sequence>MHDRKHKPARWARWVVAVVATLLACAVFGATTARAELSLGPHQALYEVTGDPHLVVDLGPLGRIVSSSPLPLGLGVSVTVQEIPADLTAVGASRTLQAMSRDLDAYLQFFDSPESTTETVARALVQDAVIRALVAFGLVVLVGVAVRALLGARRRGELVAIVAPRTWQIVGTAALVVLVWATSTGSVPVRRAAEPAEASMVFAGTALEGATFTGRLARVIDTYSGQLVGLYRNNSGYYTTAGENLVAAWDEADARERAATAGFGPAEPGAAEPGDDDGAAVSRPTGPPEPPPDTLTLLLVSDLHCNTGMTPLLRTAVARSGADVLLNAGDTTINGTGVENVCVDSFATAVPDDVPFVVADGNHDSVLTSAAERSQGQTVLDGEVVEVAGLRILGDRDPLETRIGGGTMAIREETPAEAGNRLRDVACEARDAGERIDVLLVHSPAVGDAGLRSGCVPFQLSGHMHKRIGPEALGYGLRYVNSTTGGASLGKLSVGPLQYPSAITVLRFDTVSRSFTQLREIVVDPDQSVTVGDWESMPPAWPLPGNEPVRPGEPR</sequence>
<keyword evidence="2" id="KW-0472">Membrane</keyword>
<organism evidence="4 5">
    <name type="scientific">Myceligenerans xiligouense</name>
    <dbReference type="NCBI Taxonomy" id="253184"/>
    <lineage>
        <taxon>Bacteria</taxon>
        <taxon>Bacillati</taxon>
        <taxon>Actinomycetota</taxon>
        <taxon>Actinomycetes</taxon>
        <taxon>Micrococcales</taxon>
        <taxon>Promicromonosporaceae</taxon>
        <taxon>Myceligenerans</taxon>
    </lineage>
</organism>
<dbReference type="AlphaFoldDB" id="A0A3N4Z3K7"/>
<feature type="region of interest" description="Disordered" evidence="1">
    <location>
        <begin position="262"/>
        <end position="293"/>
    </location>
</feature>
<dbReference type="RefSeq" id="WP_123813708.1">
    <property type="nucleotide sequence ID" value="NZ_RKQZ01000001.1"/>
</dbReference>
<feature type="compositionally biased region" description="Low complexity" evidence="1">
    <location>
        <begin position="262"/>
        <end position="272"/>
    </location>
</feature>
<feature type="domain" description="Calcineurin-like phosphoesterase" evidence="3">
    <location>
        <begin position="296"/>
        <end position="466"/>
    </location>
</feature>
<gene>
    <name evidence="4" type="ORF">EDD34_1155</name>
</gene>
<dbReference type="Pfam" id="PF00149">
    <property type="entry name" value="Metallophos"/>
    <property type="match status" value="1"/>
</dbReference>
<keyword evidence="2" id="KW-0812">Transmembrane</keyword>